<dbReference type="Pfam" id="PF19147">
    <property type="entry name" value="DUF5829"/>
    <property type="match status" value="1"/>
</dbReference>
<dbReference type="Proteomes" id="UP000321578">
    <property type="component" value="Unassembled WGS sequence"/>
</dbReference>
<dbReference type="OrthoDB" id="1156513at2"/>
<gene>
    <name evidence="1" type="ORF">ESY86_19595</name>
</gene>
<dbReference type="PROSITE" id="PS51257">
    <property type="entry name" value="PROKAR_LIPOPROTEIN"/>
    <property type="match status" value="1"/>
</dbReference>
<keyword evidence="2" id="KW-1185">Reference proteome</keyword>
<dbReference type="InterPro" id="IPR043869">
    <property type="entry name" value="DUF5829"/>
</dbReference>
<evidence type="ECO:0000313" key="2">
    <source>
        <dbReference type="Proteomes" id="UP000321578"/>
    </source>
</evidence>
<dbReference type="EMBL" id="VORO01000044">
    <property type="protein sequence ID" value="TXD86647.1"/>
    <property type="molecule type" value="Genomic_DNA"/>
</dbReference>
<reference evidence="1 2" key="1">
    <citation type="submission" date="2019-08" db="EMBL/GenBank/DDBJ databases">
        <title>Genomes of Subsaximicrobium wynnwilliamsii strains.</title>
        <authorList>
            <person name="Bowman J.P."/>
        </authorList>
    </citation>
    <scope>NUCLEOTIDE SEQUENCE [LARGE SCALE GENOMIC DNA]</scope>
    <source>
        <strain evidence="1 2">2-80-2</strain>
    </source>
</reference>
<dbReference type="RefSeq" id="WP_147088411.1">
    <property type="nucleotide sequence ID" value="NZ_VORM01000043.1"/>
</dbReference>
<name>A0A5C6ZC51_9FLAO</name>
<proteinExistence type="predicted"/>
<dbReference type="AlphaFoldDB" id="A0A5C6ZC51"/>
<evidence type="ECO:0000313" key="1">
    <source>
        <dbReference type="EMBL" id="TXD86647.1"/>
    </source>
</evidence>
<accession>A0A5C6ZC51</accession>
<comment type="caution">
    <text evidence="1">The sequence shown here is derived from an EMBL/GenBank/DDBJ whole genome shotgun (WGS) entry which is preliminary data.</text>
</comment>
<evidence type="ECO:0008006" key="3">
    <source>
        <dbReference type="Google" id="ProtNLM"/>
    </source>
</evidence>
<sequence>MKLKYIQVAFLAIVFLVGCKQEKKLPEDLLIGKHKIQAMLNKNPNNVLFNHFYVVLDSSTYALLRSNTFLNEQYAGMDRGMPHFNKINDTVTNIYLRGETHYLEILGPNNSFKEPVGQIGIGFSLGEQQPFSLNKSPEFIEEGTKFLRAWDTASFTIKDKRQIWYKAFYTFGMKTNLYTWYSYYNPEFLEAIDGEKRNVYTREDFLKKAYVPEKLFKNVVSITLNCNLADQYRIGKELQLLGCTLEKKEGEDLIFKAGDIYIKLILTRYKEKSQLLQMETTLNREDNRTLKIGTITIKTTGKKSFWTFQ</sequence>
<organism evidence="1 2">
    <name type="scientific">Subsaximicrobium wynnwilliamsii</name>
    <dbReference type="NCBI Taxonomy" id="291179"/>
    <lineage>
        <taxon>Bacteria</taxon>
        <taxon>Pseudomonadati</taxon>
        <taxon>Bacteroidota</taxon>
        <taxon>Flavobacteriia</taxon>
        <taxon>Flavobacteriales</taxon>
        <taxon>Flavobacteriaceae</taxon>
        <taxon>Subsaximicrobium</taxon>
    </lineage>
</organism>
<protein>
    <recommendedName>
        <fullName evidence="3">Lipoprotein</fullName>
    </recommendedName>
</protein>